<reference evidence="3" key="1">
    <citation type="journal article" date="2017" name="Genome Biol.">
        <title>Comparative genomics reveals high biological diversity and specific adaptations in the industrially and medically important fungal genus Aspergillus.</title>
        <authorList>
            <person name="de Vries R.P."/>
            <person name="Riley R."/>
            <person name="Wiebenga A."/>
            <person name="Aguilar-Osorio G."/>
            <person name="Amillis S."/>
            <person name="Uchima C.A."/>
            <person name="Anderluh G."/>
            <person name="Asadollahi M."/>
            <person name="Askin M."/>
            <person name="Barry K."/>
            <person name="Battaglia E."/>
            <person name="Bayram O."/>
            <person name="Benocci T."/>
            <person name="Braus-Stromeyer S.A."/>
            <person name="Caldana C."/>
            <person name="Canovas D."/>
            <person name="Cerqueira G.C."/>
            <person name="Chen F."/>
            <person name="Chen W."/>
            <person name="Choi C."/>
            <person name="Clum A."/>
            <person name="Dos Santos R.A."/>
            <person name="Damasio A.R."/>
            <person name="Diallinas G."/>
            <person name="Emri T."/>
            <person name="Fekete E."/>
            <person name="Flipphi M."/>
            <person name="Freyberg S."/>
            <person name="Gallo A."/>
            <person name="Gournas C."/>
            <person name="Habgood R."/>
            <person name="Hainaut M."/>
            <person name="Harispe M.L."/>
            <person name="Henrissat B."/>
            <person name="Hilden K.S."/>
            <person name="Hope R."/>
            <person name="Hossain A."/>
            <person name="Karabika E."/>
            <person name="Karaffa L."/>
            <person name="Karanyi Z."/>
            <person name="Krasevec N."/>
            <person name="Kuo A."/>
            <person name="Kusch H."/>
            <person name="LaButti K."/>
            <person name="Lagendijk E.L."/>
            <person name="Lapidus A."/>
            <person name="Levasseur A."/>
            <person name="Lindquist E."/>
            <person name="Lipzen A."/>
            <person name="Logrieco A.F."/>
            <person name="MacCabe A."/>
            <person name="Maekelae M.R."/>
            <person name="Malavazi I."/>
            <person name="Melin P."/>
            <person name="Meyer V."/>
            <person name="Mielnichuk N."/>
            <person name="Miskei M."/>
            <person name="Molnar A.P."/>
            <person name="Mule G."/>
            <person name="Ngan C.Y."/>
            <person name="Orejas M."/>
            <person name="Orosz E."/>
            <person name="Ouedraogo J.P."/>
            <person name="Overkamp K.M."/>
            <person name="Park H.-S."/>
            <person name="Perrone G."/>
            <person name="Piumi F."/>
            <person name="Punt P.J."/>
            <person name="Ram A.F."/>
            <person name="Ramon A."/>
            <person name="Rauscher S."/>
            <person name="Record E."/>
            <person name="Riano-Pachon D.M."/>
            <person name="Robert V."/>
            <person name="Roehrig J."/>
            <person name="Ruller R."/>
            <person name="Salamov A."/>
            <person name="Salih N.S."/>
            <person name="Samson R.A."/>
            <person name="Sandor E."/>
            <person name="Sanguinetti M."/>
            <person name="Schuetze T."/>
            <person name="Sepcic K."/>
            <person name="Shelest E."/>
            <person name="Sherlock G."/>
            <person name="Sophianopoulou V."/>
            <person name="Squina F.M."/>
            <person name="Sun H."/>
            <person name="Susca A."/>
            <person name="Todd R.B."/>
            <person name="Tsang A."/>
            <person name="Unkles S.E."/>
            <person name="van de Wiele N."/>
            <person name="van Rossen-Uffink D."/>
            <person name="Oliveira J.V."/>
            <person name="Vesth T.C."/>
            <person name="Visser J."/>
            <person name="Yu J.-H."/>
            <person name="Zhou M."/>
            <person name="Andersen M.R."/>
            <person name="Archer D.B."/>
            <person name="Baker S.E."/>
            <person name="Benoit I."/>
            <person name="Brakhage A.A."/>
            <person name="Braus G.H."/>
            <person name="Fischer R."/>
            <person name="Frisvad J.C."/>
            <person name="Goldman G.H."/>
            <person name="Houbraken J."/>
            <person name="Oakley B."/>
            <person name="Pocsi I."/>
            <person name="Scazzocchio C."/>
            <person name="Seiboth B."/>
            <person name="vanKuyk P.A."/>
            <person name="Wortman J."/>
            <person name="Dyer P.S."/>
            <person name="Grigoriev I.V."/>
        </authorList>
    </citation>
    <scope>NUCLEOTIDE SEQUENCE [LARGE SCALE GENOMIC DNA]</scope>
    <source>
        <strain evidence="3">CBS 593.65</strain>
    </source>
</reference>
<dbReference type="Gene3D" id="3.40.50.1820">
    <property type="entry name" value="alpha/beta hydrolase"/>
    <property type="match status" value="1"/>
</dbReference>
<dbReference type="EMBL" id="KV878589">
    <property type="protein sequence ID" value="OJJ57241.1"/>
    <property type="molecule type" value="Genomic_DNA"/>
</dbReference>
<accession>A0A1L9TCW2</accession>
<feature type="domain" description="Dienelactone hydrolase" evidence="1">
    <location>
        <begin position="37"/>
        <end position="254"/>
    </location>
</feature>
<proteinExistence type="predicted"/>
<dbReference type="GO" id="GO:0016787">
    <property type="term" value="F:hydrolase activity"/>
    <property type="evidence" value="ECO:0007669"/>
    <property type="project" value="InterPro"/>
</dbReference>
<dbReference type="Pfam" id="PF01738">
    <property type="entry name" value="DLH"/>
    <property type="match status" value="1"/>
</dbReference>
<dbReference type="OrthoDB" id="2147163at2759"/>
<dbReference type="PANTHER" id="PTHR47668:SF1">
    <property type="entry name" value="DIENELACTONE HYDROLASE DOMAIN-CONTAINING PROTEIN-RELATED"/>
    <property type="match status" value="1"/>
</dbReference>
<keyword evidence="3" id="KW-1185">Reference proteome</keyword>
<dbReference type="PANTHER" id="PTHR47668">
    <property type="entry name" value="DIENELACTONE HYDROLASE FAMILY PROTEIN (AFU_ORTHOLOGUE AFUA_6G01940)"/>
    <property type="match status" value="1"/>
</dbReference>
<dbReference type="SUPFAM" id="SSF53474">
    <property type="entry name" value="alpha/beta-Hydrolases"/>
    <property type="match status" value="1"/>
</dbReference>
<dbReference type="Proteomes" id="UP000184356">
    <property type="component" value="Unassembled WGS sequence"/>
</dbReference>
<organism evidence="2 3">
    <name type="scientific">Aspergillus sydowii CBS 593.65</name>
    <dbReference type="NCBI Taxonomy" id="1036612"/>
    <lineage>
        <taxon>Eukaryota</taxon>
        <taxon>Fungi</taxon>
        <taxon>Dikarya</taxon>
        <taxon>Ascomycota</taxon>
        <taxon>Pezizomycotina</taxon>
        <taxon>Eurotiomycetes</taxon>
        <taxon>Eurotiomycetidae</taxon>
        <taxon>Eurotiales</taxon>
        <taxon>Aspergillaceae</taxon>
        <taxon>Aspergillus</taxon>
        <taxon>Aspergillus subgen. Nidulantes</taxon>
    </lineage>
</organism>
<gene>
    <name evidence="2" type="ORF">ASPSYDRAFT_1181458</name>
</gene>
<evidence type="ECO:0000313" key="2">
    <source>
        <dbReference type="EMBL" id="OJJ57241.1"/>
    </source>
</evidence>
<dbReference type="RefSeq" id="XP_040701047.1">
    <property type="nucleotide sequence ID" value="XM_040840372.1"/>
</dbReference>
<sequence>MSTMPASHGHSEACCNIPPVVSTGYVPKGSYEALGGMKTYTTGPEDATKGIIAVFDIFGYFPQTLQGADILAVGDKHQKYKVFLPDWFDGQPCPPEWYPPDTEQKQKDLGEWFGRNMPQGPAAKLPDYVAALQAAYPSITSWGLIGYCWGGKVAELVTSSSSNPFKIAAAVHPAMVDPSGAERISVPYIMLAAGEDPKEAVQVFESKLTVPHHVEIFDDQVHGWMAARADLSDSRVREEYTRGYKTVLEFFGKHWL</sequence>
<evidence type="ECO:0000259" key="1">
    <source>
        <dbReference type="Pfam" id="PF01738"/>
    </source>
</evidence>
<protein>
    <recommendedName>
        <fullName evidence="1">Dienelactone hydrolase domain-containing protein</fullName>
    </recommendedName>
</protein>
<evidence type="ECO:0000313" key="3">
    <source>
        <dbReference type="Proteomes" id="UP000184356"/>
    </source>
</evidence>
<dbReference type="InterPro" id="IPR029058">
    <property type="entry name" value="AB_hydrolase_fold"/>
</dbReference>
<dbReference type="InterPro" id="IPR002925">
    <property type="entry name" value="Dienelactn_hydro"/>
</dbReference>
<name>A0A1L9TCW2_9EURO</name>
<dbReference type="GeneID" id="63756445"/>
<dbReference type="STRING" id="1036612.A0A1L9TCW2"/>
<dbReference type="AlphaFoldDB" id="A0A1L9TCW2"/>
<dbReference type="VEuPathDB" id="FungiDB:ASPSYDRAFT_1181458"/>